<accession>A0ABW5FZJ8</accession>
<dbReference type="Proteomes" id="UP001597417">
    <property type="component" value="Unassembled WGS sequence"/>
</dbReference>
<name>A0ABW5FZJ8_9PSEU</name>
<reference evidence="3" key="1">
    <citation type="journal article" date="2019" name="Int. J. Syst. Evol. Microbiol.">
        <title>The Global Catalogue of Microorganisms (GCM) 10K type strain sequencing project: providing services to taxonomists for standard genome sequencing and annotation.</title>
        <authorList>
            <consortium name="The Broad Institute Genomics Platform"/>
            <consortium name="The Broad Institute Genome Sequencing Center for Infectious Disease"/>
            <person name="Wu L."/>
            <person name="Ma J."/>
        </authorList>
    </citation>
    <scope>NUCLEOTIDE SEQUENCE [LARGE SCALE GENOMIC DNA]</scope>
    <source>
        <strain evidence="3">CGMCC 4.7645</strain>
    </source>
</reference>
<keyword evidence="3" id="KW-1185">Reference proteome</keyword>
<evidence type="ECO:0000313" key="2">
    <source>
        <dbReference type="EMBL" id="MFD2420095.1"/>
    </source>
</evidence>
<dbReference type="Pfam" id="PF15579">
    <property type="entry name" value="Imm52"/>
    <property type="match status" value="1"/>
</dbReference>
<sequence>MPSPFYLGAYWGSRVESAEACAGRFARFLRRLAEVESLPSTWWKVGRDEAESRRERIEPSQQNLRRLLEASYDPERPRLGFSVHVWDRTHDSVRFNVICGSPAVVSPNVVVFELPRPTEENSSLYQAETMKLVFSAVVEEWDPEWAIFATREMREMQVKLPRRPIAGWLTYLRTDPSAVSPLGSDIEISGLGEGTLLVAGPEPLLVTEKHIREVANLVSQVNVEAR</sequence>
<dbReference type="RefSeq" id="WP_378268125.1">
    <property type="nucleotide sequence ID" value="NZ_JBHUKR010000016.1"/>
</dbReference>
<comment type="caution">
    <text evidence="2">The sequence shown here is derived from an EMBL/GenBank/DDBJ whole genome shotgun (WGS) entry which is preliminary data.</text>
</comment>
<gene>
    <name evidence="2" type="ORF">ACFSXZ_27575</name>
</gene>
<dbReference type="EMBL" id="JBHUKR010000016">
    <property type="protein sequence ID" value="MFD2420095.1"/>
    <property type="molecule type" value="Genomic_DNA"/>
</dbReference>
<evidence type="ECO:0000313" key="3">
    <source>
        <dbReference type="Proteomes" id="UP001597417"/>
    </source>
</evidence>
<proteinExistence type="predicted"/>
<dbReference type="InterPro" id="IPR028969">
    <property type="entry name" value="Imm52"/>
</dbReference>
<organism evidence="2 3">
    <name type="scientific">Amycolatopsis pigmentata</name>
    <dbReference type="NCBI Taxonomy" id="450801"/>
    <lineage>
        <taxon>Bacteria</taxon>
        <taxon>Bacillati</taxon>
        <taxon>Actinomycetota</taxon>
        <taxon>Actinomycetes</taxon>
        <taxon>Pseudonocardiales</taxon>
        <taxon>Pseudonocardiaceae</taxon>
        <taxon>Amycolatopsis</taxon>
    </lineage>
</organism>
<feature type="domain" description="Immunity protein 52" evidence="1">
    <location>
        <begin position="5"/>
        <end position="219"/>
    </location>
</feature>
<evidence type="ECO:0000259" key="1">
    <source>
        <dbReference type="Pfam" id="PF15579"/>
    </source>
</evidence>
<protein>
    <submittedName>
        <fullName evidence="2">Imm52 family immunity protein</fullName>
    </submittedName>
</protein>